<evidence type="ECO:0000256" key="2">
    <source>
        <dbReference type="SAM" id="SignalP"/>
    </source>
</evidence>
<reference evidence="4" key="1">
    <citation type="journal article" date="2019" name="Int. J. Syst. Evol. Microbiol.">
        <title>The Global Catalogue of Microorganisms (GCM) 10K type strain sequencing project: providing services to taxonomists for standard genome sequencing and annotation.</title>
        <authorList>
            <consortium name="The Broad Institute Genomics Platform"/>
            <consortium name="The Broad Institute Genome Sequencing Center for Infectious Disease"/>
            <person name="Wu L."/>
            <person name="Ma J."/>
        </authorList>
    </citation>
    <scope>NUCLEOTIDE SEQUENCE [LARGE SCALE GENOMIC DNA]</scope>
    <source>
        <strain evidence="4">CGMCC 1.6964</strain>
    </source>
</reference>
<feature type="signal peptide" evidence="2">
    <location>
        <begin position="1"/>
        <end position="26"/>
    </location>
</feature>
<sequence>MINTSFKFSRCLILVLLLAFTAGSFGTTSTYAREQGGYSTWLWNPWLLRTSSDDVLRFAAANNVTTLYLQIDRDMVKSDYASFIARASAQGIRVYALDGAPRWALDRSPSEALIAWLADYQSSAAANEAFSGIHIDVEPYLLPEWTSGREALLTSWKENIDSLIAGARNLGLTIEADIPFWFDEHTMPGESGTLSSWMIGRFDGITIMAYRDSAEQIAEVAKNELAEGEQLGKPVRIAVETNPSSETPQVTFYEEGASYLNSQIAAVKQLVSGSSSFAGIAVHDYDGWKKMQDKEEAAAILPAPLPSTGQTETAVKAPKPTPPGKKQK</sequence>
<dbReference type="EMBL" id="BMLN01000010">
    <property type="protein sequence ID" value="GGO05539.1"/>
    <property type="molecule type" value="Genomic_DNA"/>
</dbReference>
<protein>
    <recommendedName>
        <fullName evidence="5">Amidase</fullName>
    </recommendedName>
</protein>
<keyword evidence="2" id="KW-0732">Signal</keyword>
<keyword evidence="4" id="KW-1185">Reference proteome</keyword>
<accession>A0ABQ2L6Z0</accession>
<evidence type="ECO:0000313" key="4">
    <source>
        <dbReference type="Proteomes" id="UP000606653"/>
    </source>
</evidence>
<proteinExistence type="predicted"/>
<feature type="chain" id="PRO_5045786808" description="Amidase" evidence="2">
    <location>
        <begin position="27"/>
        <end position="328"/>
    </location>
</feature>
<feature type="compositionally biased region" description="Pro residues" evidence="1">
    <location>
        <begin position="319"/>
        <end position="328"/>
    </location>
</feature>
<feature type="region of interest" description="Disordered" evidence="1">
    <location>
        <begin position="300"/>
        <end position="328"/>
    </location>
</feature>
<gene>
    <name evidence="3" type="ORF">GCM10010969_32040</name>
</gene>
<evidence type="ECO:0000256" key="1">
    <source>
        <dbReference type="SAM" id="MobiDB-lite"/>
    </source>
</evidence>
<comment type="caution">
    <text evidence="3">The sequence shown here is derived from an EMBL/GenBank/DDBJ whole genome shotgun (WGS) entry which is preliminary data.</text>
</comment>
<organism evidence="3 4">
    <name type="scientific">Saccharibacillus kuerlensis</name>
    <dbReference type="NCBI Taxonomy" id="459527"/>
    <lineage>
        <taxon>Bacteria</taxon>
        <taxon>Bacillati</taxon>
        <taxon>Bacillota</taxon>
        <taxon>Bacilli</taxon>
        <taxon>Bacillales</taxon>
        <taxon>Paenibacillaceae</taxon>
        <taxon>Saccharibacillus</taxon>
    </lineage>
</organism>
<name>A0ABQ2L6Z0_9BACL</name>
<evidence type="ECO:0008006" key="5">
    <source>
        <dbReference type="Google" id="ProtNLM"/>
    </source>
</evidence>
<evidence type="ECO:0000313" key="3">
    <source>
        <dbReference type="EMBL" id="GGO05539.1"/>
    </source>
</evidence>
<dbReference type="Proteomes" id="UP000606653">
    <property type="component" value="Unassembled WGS sequence"/>
</dbReference>
<dbReference type="RefSeq" id="WP_018977281.1">
    <property type="nucleotide sequence ID" value="NZ_BMLN01000010.1"/>
</dbReference>